<dbReference type="PANTHER" id="PTHR46211">
    <property type="entry name" value="GLYCEROPHOSPHORYL DIESTER PHOSPHODIESTERASE"/>
    <property type="match status" value="1"/>
</dbReference>
<organism evidence="3 4">
    <name type="scientific">Streptomyces hundungensis</name>
    <dbReference type="NCBI Taxonomy" id="1077946"/>
    <lineage>
        <taxon>Bacteria</taxon>
        <taxon>Bacillati</taxon>
        <taxon>Actinomycetota</taxon>
        <taxon>Actinomycetes</taxon>
        <taxon>Kitasatosporales</taxon>
        <taxon>Streptomycetaceae</taxon>
        <taxon>Streptomyces</taxon>
    </lineage>
</organism>
<dbReference type="SUPFAM" id="SSF51695">
    <property type="entry name" value="PLC-like phosphodiesterases"/>
    <property type="match status" value="1"/>
</dbReference>
<dbReference type="Gene3D" id="3.20.20.190">
    <property type="entry name" value="Phosphatidylinositol (PI) phosphodiesterase"/>
    <property type="match status" value="1"/>
</dbReference>
<feature type="signal peptide" evidence="1">
    <location>
        <begin position="1"/>
        <end position="26"/>
    </location>
</feature>
<dbReference type="RefSeq" id="WP_120725826.1">
    <property type="nucleotide sequence ID" value="NZ_CP032698.1"/>
</dbReference>
<dbReference type="EMBL" id="CP032698">
    <property type="protein sequence ID" value="AYG84423.1"/>
    <property type="molecule type" value="Genomic_DNA"/>
</dbReference>
<dbReference type="InterPro" id="IPR030395">
    <property type="entry name" value="GP_PDE_dom"/>
</dbReference>
<dbReference type="PANTHER" id="PTHR46211:SF1">
    <property type="entry name" value="GLYCEROPHOSPHODIESTER PHOSPHODIESTERASE, CYTOPLASMIC"/>
    <property type="match status" value="1"/>
</dbReference>
<keyword evidence="1" id="KW-0732">Signal</keyword>
<evidence type="ECO:0000259" key="2">
    <source>
        <dbReference type="PROSITE" id="PS51704"/>
    </source>
</evidence>
<sequence length="296" mass="32016">MRRRTALSTVATTLCGALALALPAPAAQARAAGPVTVYGHRGAAAYAPENTLSSVQRAADLGAHWVENDVQRTRDGALVVIHDTTLERTTDAKRRYPGRSPWSVGSFTLAEIKTLDAGGWFAPRFRGERVPTLAEYLRRLDRTGQGLLLELKRPELYPGIEGQTLRALARAGWLDGPHIARRLVVQSFSAPALRTTHRLRPAVRTGFLGNPPVSQLKRYAAFADQINPEQRTVTSAYVKAVHATPGPHRAPMRVNAWTVDSGPAAARLVGLGVNGVITNRPDVIAKATRRIRPGTA</sequence>
<feature type="chain" id="PRO_5039662695" evidence="1">
    <location>
        <begin position="27"/>
        <end position="296"/>
    </location>
</feature>
<proteinExistence type="predicted"/>
<dbReference type="Proteomes" id="UP000271554">
    <property type="component" value="Chromosome"/>
</dbReference>
<evidence type="ECO:0000256" key="1">
    <source>
        <dbReference type="SAM" id="SignalP"/>
    </source>
</evidence>
<dbReference type="GO" id="GO:0006629">
    <property type="term" value="P:lipid metabolic process"/>
    <property type="evidence" value="ECO:0007669"/>
    <property type="project" value="InterPro"/>
</dbReference>
<dbReference type="Pfam" id="PF03009">
    <property type="entry name" value="GDPD"/>
    <property type="match status" value="1"/>
</dbReference>
<protein>
    <submittedName>
        <fullName evidence="3">Glycerophosphodiester phosphodiesterase</fullName>
        <ecNumber evidence="3">3.1.4.46</ecNumber>
    </submittedName>
</protein>
<gene>
    <name evidence="3" type="primary">glpQ_4</name>
    <name evidence="3" type="ORF">DWB77_06637</name>
</gene>
<keyword evidence="3" id="KW-0378">Hydrolase</keyword>
<reference evidence="3 4" key="1">
    <citation type="submission" date="2018-10" db="EMBL/GenBank/DDBJ databases">
        <title>Relationship between Morphology and Antimicrobial Activity in Streptomyces.</title>
        <authorList>
            <person name="Kang H.J."/>
            <person name="Kim S.B."/>
        </authorList>
    </citation>
    <scope>NUCLEOTIDE SEQUENCE [LARGE SCALE GENOMIC DNA]</scope>
    <source>
        <strain evidence="3 4">BH38</strain>
    </source>
</reference>
<accession>A0A387HPJ5</accession>
<keyword evidence="4" id="KW-1185">Reference proteome</keyword>
<evidence type="ECO:0000313" key="4">
    <source>
        <dbReference type="Proteomes" id="UP000271554"/>
    </source>
</evidence>
<dbReference type="InterPro" id="IPR017946">
    <property type="entry name" value="PLC-like_Pdiesterase_TIM-brl"/>
</dbReference>
<evidence type="ECO:0000313" key="3">
    <source>
        <dbReference type="EMBL" id="AYG84423.1"/>
    </source>
</evidence>
<dbReference type="AlphaFoldDB" id="A0A387HPJ5"/>
<feature type="domain" description="GP-PDE" evidence="2">
    <location>
        <begin position="35"/>
        <end position="288"/>
    </location>
</feature>
<dbReference type="EC" id="3.1.4.46" evidence="3"/>
<dbReference type="GO" id="GO:0008889">
    <property type="term" value="F:glycerophosphodiester phosphodiesterase activity"/>
    <property type="evidence" value="ECO:0007669"/>
    <property type="project" value="UniProtKB-EC"/>
</dbReference>
<name>A0A387HPJ5_9ACTN</name>
<dbReference type="KEGG" id="shun:DWB77_06637"/>
<dbReference type="OrthoDB" id="9758957at2"/>
<dbReference type="PROSITE" id="PS51704">
    <property type="entry name" value="GP_PDE"/>
    <property type="match status" value="1"/>
</dbReference>